<dbReference type="GO" id="GO:0004519">
    <property type="term" value="F:endonuclease activity"/>
    <property type="evidence" value="ECO:0007669"/>
    <property type="project" value="UniProtKB-KW"/>
</dbReference>
<evidence type="ECO:0000313" key="8">
    <source>
        <dbReference type="Proteomes" id="UP001195903"/>
    </source>
</evidence>
<accession>A0ABS5V7E0</accession>
<evidence type="ECO:0000256" key="4">
    <source>
        <dbReference type="ARBA" id="ARBA00022801"/>
    </source>
</evidence>
<dbReference type="Gene3D" id="3.40.960.10">
    <property type="entry name" value="VSR Endonuclease"/>
    <property type="match status" value="1"/>
</dbReference>
<dbReference type="CDD" id="cd00221">
    <property type="entry name" value="Vsr"/>
    <property type="match status" value="1"/>
</dbReference>
<sequence>MSRNRKSICSNNPKSGFEKGIEVEQRRRNMQAIRGRDTRLEIVVRKALYQRGFRYRIAPVGIPGKPDIWMGKHRAAVFINGCFWHAHGCHLFTLPRTRRAFWAEKLNGNVIRDRKNLAALHRLGIRVLVIWECALKGHARLPEGTTARLVETWIISGSKAGIIDSGGMICLNETENDRMTGILTTV</sequence>
<evidence type="ECO:0000256" key="1">
    <source>
        <dbReference type="ARBA" id="ARBA00022722"/>
    </source>
</evidence>
<keyword evidence="8" id="KW-1185">Reference proteome</keyword>
<dbReference type="EMBL" id="JAHEPS010000011">
    <property type="protein sequence ID" value="MBT1446354.1"/>
    <property type="molecule type" value="Genomic_DNA"/>
</dbReference>
<organism evidence="7 8">
    <name type="scientific">Shewanella jiangmenensis</name>
    <dbReference type="NCBI Taxonomy" id="2837387"/>
    <lineage>
        <taxon>Bacteria</taxon>
        <taxon>Pseudomonadati</taxon>
        <taxon>Pseudomonadota</taxon>
        <taxon>Gammaproteobacteria</taxon>
        <taxon>Alteromonadales</taxon>
        <taxon>Shewanellaceae</taxon>
        <taxon>Shewanella</taxon>
    </lineage>
</organism>
<evidence type="ECO:0000256" key="6">
    <source>
        <dbReference type="ARBA" id="ARBA00029466"/>
    </source>
</evidence>
<keyword evidence="1" id="KW-0540">Nuclease</keyword>
<evidence type="ECO:0000256" key="5">
    <source>
        <dbReference type="ARBA" id="ARBA00023204"/>
    </source>
</evidence>
<dbReference type="RefSeq" id="WP_214508556.1">
    <property type="nucleotide sequence ID" value="NZ_JAHEPS010000011.1"/>
</dbReference>
<evidence type="ECO:0000313" key="7">
    <source>
        <dbReference type="EMBL" id="MBT1446354.1"/>
    </source>
</evidence>
<keyword evidence="2 7" id="KW-0255">Endonuclease</keyword>
<dbReference type="Pfam" id="PF03852">
    <property type="entry name" value="Vsr"/>
    <property type="match status" value="1"/>
</dbReference>
<dbReference type="Proteomes" id="UP001195903">
    <property type="component" value="Unassembled WGS sequence"/>
</dbReference>
<dbReference type="SUPFAM" id="SSF52980">
    <property type="entry name" value="Restriction endonuclease-like"/>
    <property type="match status" value="1"/>
</dbReference>
<name>A0ABS5V7E0_9GAMM</name>
<gene>
    <name evidence="7" type="primary">vsr</name>
    <name evidence="7" type="ORF">KJI95_17815</name>
</gene>
<protein>
    <submittedName>
        <fullName evidence="7">DNA mismatch endonuclease Vsr</fullName>
    </submittedName>
</protein>
<keyword evidence="3" id="KW-0227">DNA damage</keyword>
<evidence type="ECO:0000256" key="3">
    <source>
        <dbReference type="ARBA" id="ARBA00022763"/>
    </source>
</evidence>
<dbReference type="NCBIfam" id="TIGR00632">
    <property type="entry name" value="vsr"/>
    <property type="match status" value="1"/>
</dbReference>
<dbReference type="InterPro" id="IPR011335">
    <property type="entry name" value="Restrct_endonuc-II-like"/>
</dbReference>
<comment type="similarity">
    <text evidence="6">Belongs to the Vsr family.</text>
</comment>
<proteinExistence type="inferred from homology"/>
<keyword evidence="4" id="KW-0378">Hydrolase</keyword>
<keyword evidence="5" id="KW-0234">DNA repair</keyword>
<reference evidence="7 8" key="1">
    <citation type="submission" date="2021-05" db="EMBL/GenBank/DDBJ databases">
        <title>Shewanella sp. JM162201.</title>
        <authorList>
            <person name="Xu S."/>
            <person name="Li A."/>
        </authorList>
    </citation>
    <scope>NUCLEOTIDE SEQUENCE [LARGE SCALE GENOMIC DNA]</scope>
    <source>
        <strain evidence="7 8">JM162201</strain>
    </source>
</reference>
<evidence type="ECO:0000256" key="2">
    <source>
        <dbReference type="ARBA" id="ARBA00022759"/>
    </source>
</evidence>
<comment type="caution">
    <text evidence="7">The sequence shown here is derived from an EMBL/GenBank/DDBJ whole genome shotgun (WGS) entry which is preliminary data.</text>
</comment>
<dbReference type="InterPro" id="IPR004603">
    <property type="entry name" value="DNA_mismatch_endonuc_vsr"/>
</dbReference>